<dbReference type="GO" id="GO:0006310">
    <property type="term" value="P:DNA recombination"/>
    <property type="evidence" value="ECO:0007669"/>
    <property type="project" value="TreeGrafter"/>
</dbReference>
<keyword evidence="2" id="KW-0067">ATP-binding</keyword>
<gene>
    <name evidence="6" type="ORF">F8O02_03385</name>
</gene>
<dbReference type="InterPro" id="IPR042115">
    <property type="entry name" value="PriA_3primeBD_sf"/>
</dbReference>
<evidence type="ECO:0000313" key="6">
    <source>
        <dbReference type="EMBL" id="KAB1632913.1"/>
    </source>
</evidence>
<name>A0A7C8BNR0_9MICO</name>
<dbReference type="PANTHER" id="PTHR30580">
    <property type="entry name" value="PRIMOSOMAL PROTEIN N"/>
    <property type="match status" value="1"/>
</dbReference>
<evidence type="ECO:0000256" key="2">
    <source>
        <dbReference type="ARBA" id="ARBA00022840"/>
    </source>
</evidence>
<dbReference type="InterPro" id="IPR041222">
    <property type="entry name" value="PriA_3primeBD"/>
</dbReference>
<keyword evidence="7" id="KW-1185">Reference proteome</keyword>
<dbReference type="InterPro" id="IPR027417">
    <property type="entry name" value="P-loop_NTPase"/>
</dbReference>
<dbReference type="PANTHER" id="PTHR30580:SF0">
    <property type="entry name" value="PRIMOSOMAL PROTEIN N"/>
    <property type="match status" value="1"/>
</dbReference>
<keyword evidence="1" id="KW-0547">Nucleotide-binding</keyword>
<dbReference type="Pfam" id="PF17764">
    <property type="entry name" value="PriA_3primeBD"/>
    <property type="match status" value="1"/>
</dbReference>
<dbReference type="GO" id="GO:0043138">
    <property type="term" value="F:3'-5' DNA helicase activity"/>
    <property type="evidence" value="ECO:0007669"/>
    <property type="project" value="TreeGrafter"/>
</dbReference>
<accession>A0A7C8BNR0</accession>
<comment type="caution">
    <text evidence="6">The sequence shown here is derived from an EMBL/GenBank/DDBJ whole genome shotgun (WGS) entry which is preliminary data.</text>
</comment>
<feature type="region of interest" description="Disordered" evidence="4">
    <location>
        <begin position="131"/>
        <end position="202"/>
    </location>
</feature>
<dbReference type="SUPFAM" id="SSF52540">
    <property type="entry name" value="P-loop containing nucleoside triphosphate hydrolases"/>
    <property type="match status" value="1"/>
</dbReference>
<reference evidence="6 7" key="1">
    <citation type="submission" date="2019-09" db="EMBL/GenBank/DDBJ databases">
        <title>Phylogeny of genus Pseudoclavibacter and closely related genus.</title>
        <authorList>
            <person name="Li Y."/>
        </authorList>
    </citation>
    <scope>NUCLEOTIDE SEQUENCE [LARGE SCALE GENOMIC DNA]</scope>
    <source>
        <strain evidence="6 7">JCM 16921</strain>
    </source>
</reference>
<dbReference type="OrthoDB" id="3177118at2"/>
<evidence type="ECO:0000259" key="5">
    <source>
        <dbReference type="Pfam" id="PF17764"/>
    </source>
</evidence>
<dbReference type="Gene3D" id="3.40.50.300">
    <property type="entry name" value="P-loop containing nucleotide triphosphate hydrolases"/>
    <property type="match status" value="1"/>
</dbReference>
<dbReference type="Proteomes" id="UP000481339">
    <property type="component" value="Unassembled WGS sequence"/>
</dbReference>
<protein>
    <recommendedName>
        <fullName evidence="5">Primosomal protein N' 3' DNA-binding domain-containing protein</fullName>
    </recommendedName>
</protein>
<dbReference type="Gene3D" id="3.40.1440.60">
    <property type="entry name" value="PriA, 3(prime) DNA-binding domain"/>
    <property type="match status" value="1"/>
</dbReference>
<organism evidence="6 7">
    <name type="scientific">Pseudoclavibacter caeni</name>
    <dbReference type="NCBI Taxonomy" id="908846"/>
    <lineage>
        <taxon>Bacteria</taxon>
        <taxon>Bacillati</taxon>
        <taxon>Actinomycetota</taxon>
        <taxon>Actinomycetes</taxon>
        <taxon>Micrococcales</taxon>
        <taxon>Microbacteriaceae</taxon>
        <taxon>Pseudoclavibacter</taxon>
    </lineage>
</organism>
<keyword evidence="3" id="KW-0238">DNA-binding</keyword>
<dbReference type="GO" id="GO:0006270">
    <property type="term" value="P:DNA replication initiation"/>
    <property type="evidence" value="ECO:0007669"/>
    <property type="project" value="TreeGrafter"/>
</dbReference>
<dbReference type="GO" id="GO:0005524">
    <property type="term" value="F:ATP binding"/>
    <property type="evidence" value="ECO:0007669"/>
    <property type="project" value="UniProtKB-KW"/>
</dbReference>
<dbReference type="GO" id="GO:0003677">
    <property type="term" value="F:DNA binding"/>
    <property type="evidence" value="ECO:0007669"/>
    <property type="project" value="UniProtKB-KW"/>
</dbReference>
<evidence type="ECO:0000256" key="1">
    <source>
        <dbReference type="ARBA" id="ARBA00022741"/>
    </source>
</evidence>
<evidence type="ECO:0000256" key="4">
    <source>
        <dbReference type="SAM" id="MobiDB-lite"/>
    </source>
</evidence>
<feature type="domain" description="Primosomal protein N' 3' DNA-binding" evidence="5">
    <location>
        <begin position="5"/>
        <end position="105"/>
    </location>
</feature>
<evidence type="ECO:0000313" key="7">
    <source>
        <dbReference type="Proteomes" id="UP000481339"/>
    </source>
</evidence>
<evidence type="ECO:0000256" key="3">
    <source>
        <dbReference type="ARBA" id="ARBA00023125"/>
    </source>
</evidence>
<dbReference type="GO" id="GO:0006302">
    <property type="term" value="P:double-strand break repair"/>
    <property type="evidence" value="ECO:0007669"/>
    <property type="project" value="TreeGrafter"/>
</dbReference>
<proteinExistence type="predicted"/>
<feature type="compositionally biased region" description="Low complexity" evidence="4">
    <location>
        <begin position="131"/>
        <end position="153"/>
    </location>
</feature>
<dbReference type="AlphaFoldDB" id="A0A7C8BNR0"/>
<dbReference type="RefSeq" id="WP_158035835.1">
    <property type="nucleotide sequence ID" value="NZ_BAAAZV010000003.1"/>
</dbReference>
<sequence>MKVARVCIDSPLPHLDREFEYAVPDELLERVRVGCRVKVPFGHRRQLDAWVIGGADQASFDGALQPVRKVVGTLPVLDPDVWTLVRAVADRQAGIAADVLRLAIPPRHARAERAWCTAHPDVVAELLAAGESAGETPTDTTDTASTDGAPTDAVPVAGTSTDQMPAPEGATQTSASGPRPGRGTMTSHSAAPRPGWPIPRQHRQPHVGCDLISNNRVIGAWATDLVALVADALERDETTIVAVPDFRDVAQAAAVLAERFPGETVARLDAGLDDEPRYRSYLDARGGIARIIVGTRTAVYAPARHLGQIIVVEDGDPSYREPHAPYAHTRDVALVRQRQTDCRLVFLSNAPSVAVERLIEIGYVQPGPPVPHPRVIPASAVWGDDPLLQLARIPQIAYAIARDALRTGPVLVQVARAGYQREVVTEEGTRTLAGAGRTADELGRAFREVPVIVATADQVREQVGPAPALVVATAGAEPRCPSGYRAVLLLDALAIVSREGLTAAEDAIRHWFTAAALARPDGTVVLTGVQGRLADALVQWDARPFAREELAQRAALGFPPAVRFFSITTDRGGTQRALADARLPETVEVVSTDLLPAEPGEGGPRMEEVTLLRVPYAVGEATARALKAAVVRATTGPARAQRRLRVHADDVRMLTTA</sequence>
<dbReference type="EMBL" id="WBKA01000002">
    <property type="protein sequence ID" value="KAB1632913.1"/>
    <property type="molecule type" value="Genomic_DNA"/>
</dbReference>